<evidence type="ECO:0000313" key="3">
    <source>
        <dbReference type="EMBL" id="URE09500.1"/>
    </source>
</evidence>
<organism evidence="3 4">
    <name type="scientific">Musa troglodytarum</name>
    <name type="common">fe'i banana</name>
    <dbReference type="NCBI Taxonomy" id="320322"/>
    <lineage>
        <taxon>Eukaryota</taxon>
        <taxon>Viridiplantae</taxon>
        <taxon>Streptophyta</taxon>
        <taxon>Embryophyta</taxon>
        <taxon>Tracheophyta</taxon>
        <taxon>Spermatophyta</taxon>
        <taxon>Magnoliopsida</taxon>
        <taxon>Liliopsida</taxon>
        <taxon>Zingiberales</taxon>
        <taxon>Musaceae</taxon>
        <taxon>Musa</taxon>
    </lineage>
</organism>
<dbReference type="PANTHER" id="PTHR46651">
    <property type="entry name" value="POLYADENYLATE-BINDING PROTEIN-INTERACTING PROTEIN 7"/>
    <property type="match status" value="1"/>
</dbReference>
<protein>
    <submittedName>
        <fullName evidence="3">Smr domain containing protein</fullName>
    </submittedName>
</protein>
<dbReference type="SMART" id="SM01162">
    <property type="entry name" value="DUF1771"/>
    <property type="match status" value="1"/>
</dbReference>
<evidence type="ECO:0000313" key="4">
    <source>
        <dbReference type="Proteomes" id="UP001055439"/>
    </source>
</evidence>
<dbReference type="AlphaFoldDB" id="A0A9E7KB45"/>
<name>A0A9E7KB45_9LILI</name>
<feature type="domain" description="Smr" evidence="2">
    <location>
        <begin position="507"/>
        <end position="588"/>
    </location>
</feature>
<dbReference type="InterPro" id="IPR013899">
    <property type="entry name" value="DUF1771"/>
</dbReference>
<dbReference type="SUPFAM" id="SSF160443">
    <property type="entry name" value="SMR domain-like"/>
    <property type="match status" value="1"/>
</dbReference>
<dbReference type="Proteomes" id="UP001055439">
    <property type="component" value="Chromosome 6"/>
</dbReference>
<dbReference type="SMART" id="SM00463">
    <property type="entry name" value="SMR"/>
    <property type="match status" value="1"/>
</dbReference>
<evidence type="ECO:0000259" key="2">
    <source>
        <dbReference type="PROSITE" id="PS50828"/>
    </source>
</evidence>
<gene>
    <name evidence="3" type="ORF">MUK42_23455</name>
</gene>
<dbReference type="InterPro" id="IPR002625">
    <property type="entry name" value="Smr_dom"/>
</dbReference>
<dbReference type="InterPro" id="IPR036063">
    <property type="entry name" value="Smr_dom_sf"/>
</dbReference>
<dbReference type="CDD" id="cd14371">
    <property type="entry name" value="CUE_CID7_like"/>
    <property type="match status" value="1"/>
</dbReference>
<sequence>MDRVGINSSWNFLFIRSTLLNQEISTSIKMNSSNKGLTGSKDLKLGSLNRANSLNPNAAEFVPSALKYTYGTAKSSGAAKLDLPGSSEKVVLDRSESDISNNSDDEVHKYWQHQLPDDITPDFEIVGQEELHEPGHLTLAGLSIHDGVEQSKFSASMTDQILDMRQDLSSLSTDNINLSGKMRSPGSIYSREQSLVASMTSAADIWGKPMINGEQQVEGHQWDRDYNAGPVDNLIDDNVFLENSITDPIEFLSSQFPGFAARSLADVYYENGCDLDLTIEILTQLELQVDAGFGQKLNSQPLATPNFSPLDFPALPVADTLNGLSKYSGEEAHNGSNMYRSLSGTSRGDVDFASTVRKLASQNSGHWRYERNGSADGAAGSSKNSQLLSNSYNGNNKMVFGDRWHGSRVSRSSPVWLETGEAVANIYSESREEARDFARLRNTCFEQATLAYLIGNKALAKELSMKGQLYSIQMKAAHEKAKETIYRKRNPQSCEMQGCSRGQDHLIDLHGLHVTEAKHVLDHELRLLRSTARATGQRLQVMVCVGTGHHTKGSRTPARLPAAVEQYLLEQGLDYIHHQPGLFRVVIY</sequence>
<accession>A0A9E7KB45</accession>
<dbReference type="Gene3D" id="3.30.1370.110">
    <property type="match status" value="1"/>
</dbReference>
<dbReference type="PROSITE" id="PS50828">
    <property type="entry name" value="SMR"/>
    <property type="match status" value="1"/>
</dbReference>
<proteinExistence type="predicted"/>
<keyword evidence="4" id="KW-1185">Reference proteome</keyword>
<dbReference type="Pfam" id="PF08590">
    <property type="entry name" value="DUF1771"/>
    <property type="match status" value="1"/>
</dbReference>
<dbReference type="PANTHER" id="PTHR46651:SF1">
    <property type="entry name" value="SMALL MUTS RELATED FAMILY PROTEIN"/>
    <property type="match status" value="1"/>
</dbReference>
<dbReference type="EMBL" id="CP097508">
    <property type="protein sequence ID" value="URE09500.1"/>
    <property type="molecule type" value="Genomic_DNA"/>
</dbReference>
<dbReference type="OrthoDB" id="3231855at2759"/>
<evidence type="ECO:0000256" key="1">
    <source>
        <dbReference type="SAM" id="MobiDB-lite"/>
    </source>
</evidence>
<reference evidence="3" key="1">
    <citation type="submission" date="2022-05" db="EMBL/GenBank/DDBJ databases">
        <title>The Musa troglodytarum L. genome provides insights into the mechanism of non-climacteric behaviour and enrichment of carotenoids.</title>
        <authorList>
            <person name="Wang J."/>
        </authorList>
    </citation>
    <scope>NUCLEOTIDE SEQUENCE</scope>
    <source>
        <tissue evidence="3">Leaf</tissue>
    </source>
</reference>
<dbReference type="InterPro" id="IPR041806">
    <property type="entry name" value="CID5/6/7_CUE"/>
</dbReference>
<feature type="region of interest" description="Disordered" evidence="1">
    <location>
        <begin position="367"/>
        <end position="388"/>
    </location>
</feature>
<dbReference type="InterPro" id="IPR053242">
    <property type="entry name" value="PAM2-like_domain"/>
</dbReference>